<dbReference type="EMBL" id="JBJKBG010000003">
    <property type="protein sequence ID" value="KAL3744359.1"/>
    <property type="molecule type" value="Genomic_DNA"/>
</dbReference>
<evidence type="ECO:0000313" key="3">
    <source>
        <dbReference type="Proteomes" id="UP001634007"/>
    </source>
</evidence>
<gene>
    <name evidence="2" type="ORF">ACJRO7_013601</name>
</gene>
<protein>
    <submittedName>
        <fullName evidence="2">Uncharacterized protein</fullName>
    </submittedName>
</protein>
<evidence type="ECO:0000256" key="1">
    <source>
        <dbReference type="SAM" id="MobiDB-lite"/>
    </source>
</evidence>
<evidence type="ECO:0000313" key="2">
    <source>
        <dbReference type="EMBL" id="KAL3744359.1"/>
    </source>
</evidence>
<reference evidence="2 3" key="1">
    <citation type="submission" date="2024-11" db="EMBL/GenBank/DDBJ databases">
        <title>Chromosome-level genome assembly of Eucalyptus globulus Labill. provides insights into its genome evolution.</title>
        <authorList>
            <person name="Li X."/>
        </authorList>
    </citation>
    <scope>NUCLEOTIDE SEQUENCE [LARGE SCALE GENOMIC DNA]</scope>
    <source>
        <strain evidence="2">CL2024</strain>
        <tissue evidence="2">Fresh tender leaves</tissue>
    </source>
</reference>
<keyword evidence="3" id="KW-1185">Reference proteome</keyword>
<dbReference type="AlphaFoldDB" id="A0ABD3L197"/>
<sequence length="188" mass="20513">MPKLPGAEDQQPDAATRTTFARRSQLISARLRNQSLLLLFPPVDASNLTPQAPVSMPAAHTSDAVLPSLPSPLITPTCSSPSLHLRLTPRHRPDARKLQHLSLHIRSPVACCTSMIEKPKAAAIPLLSVRCCLFLAGAPATTSRAKHLSCPHKARDEFDQKLLLRCNRHSPTPTRTTVHESLAPTQVR</sequence>
<accession>A0ABD3L197</accession>
<name>A0ABD3L197_EUCGL</name>
<organism evidence="2 3">
    <name type="scientific">Eucalyptus globulus</name>
    <name type="common">Tasmanian blue gum</name>
    <dbReference type="NCBI Taxonomy" id="34317"/>
    <lineage>
        <taxon>Eukaryota</taxon>
        <taxon>Viridiplantae</taxon>
        <taxon>Streptophyta</taxon>
        <taxon>Embryophyta</taxon>
        <taxon>Tracheophyta</taxon>
        <taxon>Spermatophyta</taxon>
        <taxon>Magnoliopsida</taxon>
        <taxon>eudicotyledons</taxon>
        <taxon>Gunneridae</taxon>
        <taxon>Pentapetalae</taxon>
        <taxon>rosids</taxon>
        <taxon>malvids</taxon>
        <taxon>Myrtales</taxon>
        <taxon>Myrtaceae</taxon>
        <taxon>Myrtoideae</taxon>
        <taxon>Eucalypteae</taxon>
        <taxon>Eucalyptus</taxon>
    </lineage>
</organism>
<proteinExistence type="predicted"/>
<feature type="region of interest" description="Disordered" evidence="1">
    <location>
        <begin position="169"/>
        <end position="188"/>
    </location>
</feature>
<dbReference type="Proteomes" id="UP001634007">
    <property type="component" value="Unassembled WGS sequence"/>
</dbReference>
<comment type="caution">
    <text evidence="2">The sequence shown here is derived from an EMBL/GenBank/DDBJ whole genome shotgun (WGS) entry which is preliminary data.</text>
</comment>